<evidence type="ECO:0000256" key="2">
    <source>
        <dbReference type="ARBA" id="ARBA00022490"/>
    </source>
</evidence>
<dbReference type="InterPro" id="IPR016024">
    <property type="entry name" value="ARM-type_fold"/>
</dbReference>
<dbReference type="InterPro" id="IPR051367">
    <property type="entry name" value="mRNA_TranslReg/HistoneTransl"/>
</dbReference>
<dbReference type="RefSeq" id="XP_002114906.1">
    <property type="nucleotide sequence ID" value="XM_002114870.1"/>
</dbReference>
<dbReference type="PhylomeDB" id="B3S3Z1"/>
<feature type="region of interest" description="Disordered" evidence="4">
    <location>
        <begin position="451"/>
        <end position="504"/>
    </location>
</feature>
<reference evidence="6 7" key="1">
    <citation type="journal article" date="2008" name="Nature">
        <title>The Trichoplax genome and the nature of placozoans.</title>
        <authorList>
            <person name="Srivastava M."/>
            <person name="Begovic E."/>
            <person name="Chapman J."/>
            <person name="Putnam N.H."/>
            <person name="Hellsten U."/>
            <person name="Kawashima T."/>
            <person name="Kuo A."/>
            <person name="Mitros T."/>
            <person name="Salamov A."/>
            <person name="Carpenter M.L."/>
            <person name="Signorovitch A.Y."/>
            <person name="Moreno M.A."/>
            <person name="Kamm K."/>
            <person name="Grimwood J."/>
            <person name="Schmutz J."/>
            <person name="Shapiro H."/>
            <person name="Grigoriev I.V."/>
            <person name="Buss L.W."/>
            <person name="Schierwater B."/>
            <person name="Dellaporta S.L."/>
            <person name="Rokhsar D.S."/>
        </authorList>
    </citation>
    <scope>NUCLEOTIDE SEQUENCE [LARGE SCALE GENOMIC DNA]</scope>
    <source>
        <strain evidence="6 7">Grell-BS-1999</strain>
    </source>
</reference>
<keyword evidence="7" id="KW-1185">Reference proteome</keyword>
<proteinExistence type="predicted"/>
<evidence type="ECO:0000256" key="3">
    <source>
        <dbReference type="ARBA" id="ARBA00022845"/>
    </source>
</evidence>
<dbReference type="STRING" id="10228.B3S3Z1"/>
<dbReference type="GeneID" id="6756312"/>
<dbReference type="eggNOG" id="KOG0401">
    <property type="taxonomic scope" value="Eukaryota"/>
</dbReference>
<organism evidence="6 7">
    <name type="scientific">Trichoplax adhaerens</name>
    <name type="common">Trichoplax reptans</name>
    <dbReference type="NCBI Taxonomy" id="10228"/>
    <lineage>
        <taxon>Eukaryota</taxon>
        <taxon>Metazoa</taxon>
        <taxon>Placozoa</taxon>
        <taxon>Uniplacotomia</taxon>
        <taxon>Trichoplacea</taxon>
        <taxon>Trichoplacidae</taxon>
        <taxon>Trichoplax</taxon>
    </lineage>
</organism>
<dbReference type="SUPFAM" id="SSF48371">
    <property type="entry name" value="ARM repeat"/>
    <property type="match status" value="1"/>
</dbReference>
<dbReference type="AlphaFoldDB" id="B3S3Z1"/>
<dbReference type="InterPro" id="IPR003890">
    <property type="entry name" value="MIF4G-like_typ-3"/>
</dbReference>
<dbReference type="PANTHER" id="PTHR23254">
    <property type="entry name" value="EIF4G DOMAIN PROTEIN"/>
    <property type="match status" value="1"/>
</dbReference>
<dbReference type="SMART" id="SM00543">
    <property type="entry name" value="MIF4G"/>
    <property type="match status" value="1"/>
</dbReference>
<evidence type="ECO:0000313" key="6">
    <source>
        <dbReference type="EMBL" id="EDV22362.1"/>
    </source>
</evidence>
<comment type="subcellular location">
    <subcellularLocation>
        <location evidence="1">Cytoplasm</location>
    </subcellularLocation>
</comment>
<name>B3S3Z1_TRIAD</name>
<gene>
    <name evidence="6" type="ORF">TRIADDRAFT_58895</name>
</gene>
<protein>
    <recommendedName>
        <fullName evidence="5">MIF4G domain-containing protein</fullName>
    </recommendedName>
</protein>
<dbReference type="PANTHER" id="PTHR23254:SF15">
    <property type="entry name" value="POLYADENYLATE-BINDING PROTEIN-INTERACTING PROTEIN 1"/>
    <property type="match status" value="1"/>
</dbReference>
<dbReference type="GO" id="GO:0005737">
    <property type="term" value="C:cytoplasm"/>
    <property type="evidence" value="ECO:0007669"/>
    <property type="project" value="UniProtKB-SubCell"/>
</dbReference>
<sequence length="556" mass="63617">MSKEDEIVVELRKIIFKARQNVEMEEIMQPWLQTLKNRSHPADICTAIADSLYDLGVSTEADVIPSVKVAVKIHNSEILKDAFALALLNRCKTDYVNRNKLIEEDQWMQLNINLWFICNMYQNCKNLQTGKTMSVLYVAIVDYLINIMENLQKLDTVRDVLLFALPALKEDEKASKRTPGLTDVFNMARELLKDSSIADDVKAILTDIAEMNNNAESDANDTNPQNHDSKDQETASLYEYLHYSLDELSAFPGDVATVTESIIAELKPWSEDENVISETASLIFNKAVADSNFRYTAALLCKSIHESSVFKDDKFRYHLLKECQKLFQSKEKFEKQVMFGGALFTAEIYLNFKSGNKPLLNLHDALLSYMEVLLLNTDKDYVKCITSLLKLVGSSMDQFEKEEGKDLSLNKIFERLQEIAENTSAQSIKDIISNVVKIRASNWGLAPKPTLNPNAAVFRPTDKKSDNNSASSNETGKKFNPNATEFYPSYKTNPKDSTEQEQPVRDLETWNEYVGDDDDFNAEQIHEQENVFQYFEEEMIDDDMEQEYEKFLANEY</sequence>
<dbReference type="FunCoup" id="B3S3Z1">
    <property type="interactions" value="2035"/>
</dbReference>
<dbReference type="CTD" id="6756312"/>
<feature type="domain" description="MIF4G" evidence="5">
    <location>
        <begin position="238"/>
        <end position="442"/>
    </location>
</feature>
<feature type="compositionally biased region" description="Basic and acidic residues" evidence="4">
    <location>
        <begin position="493"/>
        <end position="504"/>
    </location>
</feature>
<dbReference type="InParanoid" id="B3S3Z1"/>
<dbReference type="EMBL" id="DS985249">
    <property type="protein sequence ID" value="EDV22362.1"/>
    <property type="molecule type" value="Genomic_DNA"/>
</dbReference>
<evidence type="ECO:0000256" key="4">
    <source>
        <dbReference type="SAM" id="MobiDB-lite"/>
    </source>
</evidence>
<dbReference type="FunFam" id="1.25.40.180:FF:000206">
    <property type="match status" value="1"/>
</dbReference>
<evidence type="ECO:0000256" key="1">
    <source>
        <dbReference type="ARBA" id="ARBA00004496"/>
    </source>
</evidence>
<dbReference type="KEGG" id="tad:TRIADDRAFT_58895"/>
<dbReference type="GO" id="GO:0006446">
    <property type="term" value="P:regulation of translational initiation"/>
    <property type="evidence" value="ECO:0000318"/>
    <property type="project" value="GO_Central"/>
</dbReference>
<dbReference type="OrthoDB" id="8171816at2759"/>
<dbReference type="Pfam" id="PF02854">
    <property type="entry name" value="MIF4G"/>
    <property type="match status" value="1"/>
</dbReference>
<keyword evidence="2" id="KW-0963">Cytoplasm</keyword>
<dbReference type="Gene3D" id="1.25.40.180">
    <property type="match status" value="2"/>
</dbReference>
<accession>B3S3Z1</accession>
<evidence type="ECO:0000313" key="7">
    <source>
        <dbReference type="Proteomes" id="UP000009022"/>
    </source>
</evidence>
<keyword evidence="3" id="KW-0810">Translation regulation</keyword>
<dbReference type="Proteomes" id="UP000009022">
    <property type="component" value="Unassembled WGS sequence"/>
</dbReference>
<dbReference type="GO" id="GO:0003723">
    <property type="term" value="F:RNA binding"/>
    <property type="evidence" value="ECO:0007669"/>
    <property type="project" value="InterPro"/>
</dbReference>
<dbReference type="GO" id="GO:0008494">
    <property type="term" value="F:translation activator activity"/>
    <property type="evidence" value="ECO:0000318"/>
    <property type="project" value="GO_Central"/>
</dbReference>
<dbReference type="HOGENOM" id="CLU_490341_0_0_1"/>
<evidence type="ECO:0000259" key="5">
    <source>
        <dbReference type="SMART" id="SM00543"/>
    </source>
</evidence>